<feature type="compositionally biased region" description="Basic and acidic residues" evidence="1">
    <location>
        <begin position="14"/>
        <end position="27"/>
    </location>
</feature>
<name>A0A484P1I8_9ZZZZ</name>
<protein>
    <submittedName>
        <fullName evidence="2">Uncharacterized protein</fullName>
    </submittedName>
</protein>
<dbReference type="AlphaFoldDB" id="A0A484P1I8"/>
<reference evidence="2" key="1">
    <citation type="submission" date="2019-03" db="EMBL/GenBank/DDBJ databases">
        <authorList>
            <person name="Danneels B."/>
        </authorList>
    </citation>
    <scope>NUCLEOTIDE SEQUENCE</scope>
</reference>
<organism evidence="2">
    <name type="scientific">plant metagenome</name>
    <dbReference type="NCBI Taxonomy" id="1297885"/>
    <lineage>
        <taxon>unclassified sequences</taxon>
        <taxon>metagenomes</taxon>
        <taxon>organismal metagenomes</taxon>
    </lineage>
</organism>
<sequence>MHEEDETGQVAGRLLDDDGLKAGHGEFLKQGTRRAASVKAQPDWQFTARRFSN</sequence>
<proteinExistence type="predicted"/>
<dbReference type="EMBL" id="CAADHY010000014">
    <property type="protein sequence ID" value="VFR19613.1"/>
    <property type="molecule type" value="Genomic_DNA"/>
</dbReference>
<accession>A0A484P1I8</accession>
<evidence type="ECO:0000256" key="1">
    <source>
        <dbReference type="SAM" id="MobiDB-lite"/>
    </source>
</evidence>
<evidence type="ECO:0000313" key="2">
    <source>
        <dbReference type="EMBL" id="VFR19613.1"/>
    </source>
</evidence>
<gene>
    <name evidence="2" type="ORF">AMP9_3285</name>
</gene>
<feature type="region of interest" description="Disordered" evidence="1">
    <location>
        <begin position="1"/>
        <end position="41"/>
    </location>
</feature>